<dbReference type="RefSeq" id="WP_192374048.1">
    <property type="nucleotide sequence ID" value="NZ_CAJHIV010000001.1"/>
</dbReference>
<evidence type="ECO:0000256" key="1">
    <source>
        <dbReference type="ARBA" id="ARBA00022763"/>
    </source>
</evidence>
<keyword evidence="1" id="KW-0227">DNA damage</keyword>
<dbReference type="PANTHER" id="PTHR35369">
    <property type="entry name" value="BLR3025 PROTEIN-RELATED"/>
    <property type="match status" value="1"/>
</dbReference>
<dbReference type="SUPFAM" id="SSF52540">
    <property type="entry name" value="P-loop containing nucleoside triphosphate hydrolases"/>
    <property type="match status" value="1"/>
</dbReference>
<dbReference type="PIRSF" id="PIRSF037290">
    <property type="entry name" value="UCP037290"/>
    <property type="match status" value="1"/>
</dbReference>
<dbReference type="InterPro" id="IPR017166">
    <property type="entry name" value="UCP037290"/>
</dbReference>
<dbReference type="InterPro" id="IPR050356">
    <property type="entry name" value="SulA_CellDiv_inhibitor"/>
</dbReference>
<dbReference type="EMBL" id="JACXSS010000001">
    <property type="protein sequence ID" value="MBD9355702.1"/>
    <property type="molecule type" value="Genomic_DNA"/>
</dbReference>
<name>A0ABR9D1C1_9GAMM</name>
<proteinExistence type="predicted"/>
<dbReference type="InterPro" id="IPR047610">
    <property type="entry name" value="ImuA_translesion"/>
</dbReference>
<protein>
    <submittedName>
        <fullName evidence="2">Translesion DNA synthesis-associated protein ImuA</fullName>
    </submittedName>
</protein>
<evidence type="ECO:0000313" key="2">
    <source>
        <dbReference type="EMBL" id="MBD9355702.1"/>
    </source>
</evidence>
<gene>
    <name evidence="2" type="primary">imuA</name>
    <name evidence="2" type="ORF">IE877_07380</name>
</gene>
<keyword evidence="3" id="KW-1185">Reference proteome</keyword>
<evidence type="ECO:0000313" key="3">
    <source>
        <dbReference type="Proteomes" id="UP000652176"/>
    </source>
</evidence>
<accession>A0ABR9D1C1</accession>
<organism evidence="2 3">
    <name type="scientific">Methylomonas albis</name>
    <dbReference type="NCBI Taxonomy" id="1854563"/>
    <lineage>
        <taxon>Bacteria</taxon>
        <taxon>Pseudomonadati</taxon>
        <taxon>Pseudomonadota</taxon>
        <taxon>Gammaproteobacteria</taxon>
        <taxon>Methylococcales</taxon>
        <taxon>Methylococcaceae</taxon>
        <taxon>Methylomonas</taxon>
    </lineage>
</organism>
<dbReference type="InterPro" id="IPR004596">
    <property type="entry name" value="Cell_div_suppressor_SulA"/>
</dbReference>
<dbReference type="Proteomes" id="UP000652176">
    <property type="component" value="Unassembled WGS sequence"/>
</dbReference>
<dbReference type="Gene3D" id="3.40.50.300">
    <property type="entry name" value="P-loop containing nucleotide triphosphate hydrolases"/>
    <property type="match status" value="1"/>
</dbReference>
<comment type="caution">
    <text evidence="2">The sequence shown here is derived from an EMBL/GenBank/DDBJ whole genome shotgun (WGS) entry which is preliminary data.</text>
</comment>
<dbReference type="InterPro" id="IPR027417">
    <property type="entry name" value="P-loop_NTPase"/>
</dbReference>
<sequence>MSTGALEHILRSQAGVWRGLHADNQSWPVIATGFPALDALLPGGGWPLGGVLEILSTCLGVGELKLLLPAMAYLTQAKRWIAWVAPPQQVYAPALAQAGIDLAYVLIVDCPHEADIPWSLEKLLRSGRCGMTLTWPRRLSDHQIRRLQLAAEAGSALAVLFPKQRNGAGYTALRLEVRPTETGLALHILKARGSLQRASIILPL</sequence>
<reference evidence="2 3" key="1">
    <citation type="submission" date="2020-09" db="EMBL/GenBank/DDBJ databases">
        <title>Methylomonas albis sp. nov. and Methylomonas fluvii sp. nov.: Two cold-adapted methanotrophs from the River Elbe and an amended description of Methylovulum psychrotolerans strain Eb1.</title>
        <authorList>
            <person name="Bussmann I.K."/>
            <person name="Klings K.-W."/>
            <person name="Warnstedt J."/>
            <person name="Hoppert M."/>
            <person name="Saborowski A."/>
            <person name="Horn F."/>
            <person name="Liebner S."/>
        </authorList>
    </citation>
    <scope>NUCLEOTIDE SEQUENCE [LARGE SCALE GENOMIC DNA]</scope>
    <source>
        <strain evidence="2 3">EbA</strain>
    </source>
</reference>
<dbReference type="PANTHER" id="PTHR35369:SF3">
    <property type="entry name" value="TRANSLESION DNA SYNTHESIS-ASSOCIATED PROTEIN IMUA"/>
    <property type="match status" value="1"/>
</dbReference>
<dbReference type="NCBIfam" id="NF033429">
    <property type="entry name" value="ImuA_translesion"/>
    <property type="match status" value="1"/>
</dbReference>
<dbReference type="Pfam" id="PF03846">
    <property type="entry name" value="SulA"/>
    <property type="match status" value="1"/>
</dbReference>